<organism evidence="1 2">
    <name type="scientific">Mycobacterium phage PegLeg</name>
    <dbReference type="NCBI Taxonomy" id="1325953"/>
    <lineage>
        <taxon>Viruses</taxon>
        <taxon>Duplodnaviria</taxon>
        <taxon>Heunggongvirae</taxon>
        <taxon>Uroviricota</taxon>
        <taxon>Caudoviricetes</taxon>
        <taxon>Vilmaviridae</taxon>
        <taxon>Mclasvirinae</taxon>
        <taxon>Bongovirus</taxon>
        <taxon>Bongovirus bongo</taxon>
    </lineage>
</organism>
<dbReference type="EMBL" id="KC900379">
    <property type="protein sequence ID" value="AGM12334.1"/>
    <property type="molecule type" value="Genomic_DNA"/>
</dbReference>
<evidence type="ECO:0000313" key="1">
    <source>
        <dbReference type="EMBL" id="AGM12334.1"/>
    </source>
</evidence>
<protein>
    <submittedName>
        <fullName evidence="1">Uncharacterized protein</fullName>
    </submittedName>
</protein>
<reference evidence="1 2" key="1">
    <citation type="journal article" date="2014" name="J. Virol.">
        <title>Cluster M mycobacteriophages Bongo, PegLeg, and Rey with unusually large repertoires of tRNA isotypes.</title>
        <authorList>
            <person name="Pope W.H."/>
            <person name="Anders K.R."/>
            <person name="Baird M."/>
            <person name="Bowman C.A."/>
            <person name="Boyle M.M."/>
            <person name="Broussard G.W."/>
            <person name="Chow T."/>
            <person name="Clase K.L."/>
            <person name="Cooper S."/>
            <person name="Cornely K.A."/>
            <person name="DeJong R.J."/>
            <person name="Delesalle V.A."/>
            <person name="Deng L."/>
            <person name="Dunbar D."/>
            <person name="Edgington N.P."/>
            <person name="Ferreira C.M."/>
            <person name="Weston Hafer K."/>
            <person name="Hartzog G.A."/>
            <person name="Hatherill J.R."/>
            <person name="Hughes L.E."/>
            <person name="Ipapo K."/>
            <person name="Krukonis G.P."/>
            <person name="Meier C.G."/>
            <person name="Monti D.L."/>
            <person name="Olm M.R."/>
            <person name="Page S.T."/>
            <person name="Peebles C.L."/>
            <person name="Rinehart C.A."/>
            <person name="Rubin M.R."/>
            <person name="Russell D.A."/>
            <person name="Sanders E.R."/>
            <person name="Schoer M."/>
            <person name="Shaffer C.D."/>
            <person name="Wherley J."/>
            <person name="Vazquez E."/>
            <person name="Yuan H."/>
            <person name="Zhang D."/>
            <person name="Cresawn S.G."/>
            <person name="Jacobs-Sera D."/>
            <person name="Hendrix R.W."/>
            <person name="Hatfull G.F."/>
        </authorList>
    </citation>
    <scope>NUCLEOTIDE SEQUENCE [LARGE SCALE GENOMIC DNA]</scope>
</reference>
<gene>
    <name evidence="1" type="ORF">PEGLEG_85</name>
</gene>
<dbReference type="OrthoDB" id="36868at10239"/>
<dbReference type="Proteomes" id="UP000204175">
    <property type="component" value="Segment"/>
</dbReference>
<dbReference type="RefSeq" id="YP_008051017.1">
    <property type="nucleotide sequence ID" value="NC_021299.1"/>
</dbReference>
<dbReference type="GeneID" id="16212687"/>
<proteinExistence type="predicted"/>
<evidence type="ECO:0000313" key="2">
    <source>
        <dbReference type="Proteomes" id="UP000204175"/>
    </source>
</evidence>
<name>R4T902_9CAUD</name>
<accession>R4T902</accession>
<dbReference type="KEGG" id="vg:16212687"/>
<sequence>MSLSMPIMINDTTIGALTIHRTQRLRNNRKDDVHTYEWELFMKGGKTLRGERDAESYAGTVEHSYSAGAVELIKKVMAQIP</sequence>